<evidence type="ECO:0000256" key="3">
    <source>
        <dbReference type="ARBA" id="ARBA00023155"/>
    </source>
</evidence>
<dbReference type="GO" id="GO:0030154">
    <property type="term" value="P:cell differentiation"/>
    <property type="evidence" value="ECO:0007669"/>
    <property type="project" value="TreeGrafter"/>
</dbReference>
<evidence type="ECO:0000259" key="8">
    <source>
        <dbReference type="PROSITE" id="PS50071"/>
    </source>
</evidence>
<dbReference type="AlphaFoldDB" id="A0A8J2WFD1"/>
<dbReference type="GO" id="GO:0000978">
    <property type="term" value="F:RNA polymerase II cis-regulatory region sequence-specific DNA binding"/>
    <property type="evidence" value="ECO:0007669"/>
    <property type="project" value="TreeGrafter"/>
</dbReference>
<feature type="domain" description="Homeobox" evidence="8">
    <location>
        <begin position="346"/>
        <end position="406"/>
    </location>
</feature>
<feature type="region of interest" description="Disordered" evidence="7">
    <location>
        <begin position="417"/>
        <end position="485"/>
    </location>
</feature>
<evidence type="ECO:0000313" key="9">
    <source>
        <dbReference type="EMBL" id="CAH0105178.1"/>
    </source>
</evidence>
<feature type="region of interest" description="Disordered" evidence="7">
    <location>
        <begin position="1"/>
        <end position="54"/>
    </location>
</feature>
<dbReference type="GO" id="GO:0005634">
    <property type="term" value="C:nucleus"/>
    <property type="evidence" value="ECO:0007669"/>
    <property type="project" value="UniProtKB-SubCell"/>
</dbReference>
<dbReference type="SMART" id="SM00389">
    <property type="entry name" value="HOX"/>
    <property type="match status" value="1"/>
</dbReference>
<dbReference type="SUPFAM" id="SSF46689">
    <property type="entry name" value="Homeodomain-like"/>
    <property type="match status" value="1"/>
</dbReference>
<dbReference type="CDD" id="cd00086">
    <property type="entry name" value="homeodomain"/>
    <property type="match status" value="1"/>
</dbReference>
<dbReference type="PANTHER" id="PTHR24340">
    <property type="entry name" value="HOMEOBOX PROTEIN NKX"/>
    <property type="match status" value="1"/>
</dbReference>
<dbReference type="PROSITE" id="PS00027">
    <property type="entry name" value="HOMEOBOX_1"/>
    <property type="match status" value="1"/>
</dbReference>
<dbReference type="OrthoDB" id="6159439at2759"/>
<dbReference type="Proteomes" id="UP000789390">
    <property type="component" value="Unassembled WGS sequence"/>
</dbReference>
<dbReference type="InterPro" id="IPR001356">
    <property type="entry name" value="HD"/>
</dbReference>
<evidence type="ECO:0000256" key="1">
    <source>
        <dbReference type="ARBA" id="ARBA00004123"/>
    </source>
</evidence>
<dbReference type="EMBL" id="CAKKLH010000172">
    <property type="protein sequence ID" value="CAH0105178.1"/>
    <property type="molecule type" value="Genomic_DNA"/>
</dbReference>
<dbReference type="InterPro" id="IPR017970">
    <property type="entry name" value="Homeobox_CS"/>
</dbReference>
<evidence type="ECO:0000256" key="6">
    <source>
        <dbReference type="RuleBase" id="RU000682"/>
    </source>
</evidence>
<reference evidence="9" key="1">
    <citation type="submission" date="2021-11" db="EMBL/GenBank/DDBJ databases">
        <authorList>
            <person name="Schell T."/>
        </authorList>
    </citation>
    <scope>NUCLEOTIDE SEQUENCE</scope>
    <source>
        <strain evidence="9">M5</strain>
    </source>
</reference>
<feature type="region of interest" description="Disordered" evidence="7">
    <location>
        <begin position="292"/>
        <end position="356"/>
    </location>
</feature>
<sequence>MTTWCRPDRASSALNRRGSSTTSAPSTPGVVPITSNGAANKTNNKRNHHQHHRHHHVRYLTGSSDQVAPLSSRHSIADILGWKNPSSAAGPVIDGSICKIEQGDNNNQFQQLVLDHRRYDDTEGEEEDDEEEEGMASDCVDVTDMTVNINDEPLDLSLDKSKCRQREREREISGATPIKRAKGMMAVDAMEPASDGGTDEGDIDAVGQWGNVQPHLQMAANFSTVLQYYLTAARLWQTSEVIRCQESQARAGGETDSEANDDGHGSDTNAAAAAVVAAAVAAAGNESAGVMLPVQQQQSNNNNNSSNNNSKRRKNKDGQLQNHMVMVSDLVNSGGGGGADSGNGQSRPRKTRTTFTGKQLFELERIFEQKKYLSSNERQEVARLLNVTGSQIKIWFQNRRTKWKKQDPNTAAELAQLKSASRSSQGGGGTSSSSSAAVPKGKNGEDHQQSGSTNANDDIASAGDNEEINSDDASSPPAPRSPSPV</sequence>
<feature type="compositionally biased region" description="Low complexity" evidence="7">
    <location>
        <begin position="295"/>
        <end position="309"/>
    </location>
</feature>
<organism evidence="9 10">
    <name type="scientific">Daphnia galeata</name>
    <dbReference type="NCBI Taxonomy" id="27404"/>
    <lineage>
        <taxon>Eukaryota</taxon>
        <taxon>Metazoa</taxon>
        <taxon>Ecdysozoa</taxon>
        <taxon>Arthropoda</taxon>
        <taxon>Crustacea</taxon>
        <taxon>Branchiopoda</taxon>
        <taxon>Diplostraca</taxon>
        <taxon>Cladocera</taxon>
        <taxon>Anomopoda</taxon>
        <taxon>Daphniidae</taxon>
        <taxon>Daphnia</taxon>
    </lineage>
</organism>
<protein>
    <recommendedName>
        <fullName evidence="8">Homeobox domain-containing protein</fullName>
    </recommendedName>
</protein>
<feature type="compositionally biased region" description="Basic residues" evidence="7">
    <location>
        <begin position="43"/>
        <end position="54"/>
    </location>
</feature>
<keyword evidence="3 5" id="KW-0371">Homeobox</keyword>
<accession>A0A8J2WFD1</accession>
<dbReference type="Gene3D" id="1.10.10.60">
    <property type="entry name" value="Homeodomain-like"/>
    <property type="match status" value="1"/>
</dbReference>
<keyword evidence="2 5" id="KW-0238">DNA-binding</keyword>
<keyword evidence="10" id="KW-1185">Reference proteome</keyword>
<proteinExistence type="predicted"/>
<comment type="subcellular location">
    <subcellularLocation>
        <location evidence="1 5 6">Nucleus</location>
    </subcellularLocation>
</comment>
<gene>
    <name evidence="9" type="ORF">DGAL_LOCUS8192</name>
</gene>
<evidence type="ECO:0000256" key="7">
    <source>
        <dbReference type="SAM" id="MobiDB-lite"/>
    </source>
</evidence>
<dbReference type="PANTHER" id="PTHR24340:SF70">
    <property type="entry name" value="NK7.1, ISOFORM A"/>
    <property type="match status" value="1"/>
</dbReference>
<name>A0A8J2WFD1_9CRUS</name>
<feature type="DNA-binding region" description="Homeobox" evidence="5">
    <location>
        <begin position="348"/>
        <end position="407"/>
    </location>
</feature>
<dbReference type="InterPro" id="IPR020479">
    <property type="entry name" value="HD_metazoa"/>
</dbReference>
<feature type="region of interest" description="Disordered" evidence="7">
    <location>
        <begin position="247"/>
        <end position="267"/>
    </location>
</feature>
<keyword evidence="4 5" id="KW-0539">Nucleus</keyword>
<dbReference type="GO" id="GO:0000981">
    <property type="term" value="F:DNA-binding transcription factor activity, RNA polymerase II-specific"/>
    <property type="evidence" value="ECO:0007669"/>
    <property type="project" value="InterPro"/>
</dbReference>
<feature type="compositionally biased region" description="Low complexity" evidence="7">
    <location>
        <begin position="18"/>
        <end position="32"/>
    </location>
</feature>
<dbReference type="PRINTS" id="PR00024">
    <property type="entry name" value="HOMEOBOX"/>
</dbReference>
<dbReference type="Pfam" id="PF00046">
    <property type="entry name" value="Homeodomain"/>
    <property type="match status" value="1"/>
</dbReference>
<dbReference type="InterPro" id="IPR009057">
    <property type="entry name" value="Homeodomain-like_sf"/>
</dbReference>
<evidence type="ECO:0000313" key="10">
    <source>
        <dbReference type="Proteomes" id="UP000789390"/>
    </source>
</evidence>
<dbReference type="InterPro" id="IPR050394">
    <property type="entry name" value="Homeobox_NK-like"/>
</dbReference>
<comment type="caution">
    <text evidence="9">The sequence shown here is derived from an EMBL/GenBank/DDBJ whole genome shotgun (WGS) entry which is preliminary data.</text>
</comment>
<evidence type="ECO:0000256" key="5">
    <source>
        <dbReference type="PROSITE-ProRule" id="PRU00108"/>
    </source>
</evidence>
<dbReference type="PROSITE" id="PS50071">
    <property type="entry name" value="HOMEOBOX_2"/>
    <property type="match status" value="1"/>
</dbReference>
<evidence type="ECO:0000256" key="2">
    <source>
        <dbReference type="ARBA" id="ARBA00023125"/>
    </source>
</evidence>
<evidence type="ECO:0000256" key="4">
    <source>
        <dbReference type="ARBA" id="ARBA00023242"/>
    </source>
</evidence>
<feature type="compositionally biased region" description="Pro residues" evidence="7">
    <location>
        <begin position="476"/>
        <end position="485"/>
    </location>
</feature>